<evidence type="ECO:0000256" key="1">
    <source>
        <dbReference type="SAM" id="MobiDB-lite"/>
    </source>
</evidence>
<evidence type="ECO:0000313" key="4">
    <source>
        <dbReference type="Proteomes" id="UP000799537"/>
    </source>
</evidence>
<sequence>MAGITPQAQQGLGPTPGRKSLILCFDGTGNKFQGNQSDSNIIKIFNLLDRQDSSQFHYYQPGIGTYVETSSLSRKSTYGRIKSWYTKAKDQAVGTSFGEHVMAGYKFLMRYYNDGDAIYFFGFSRGAYTARFLAQMLDYVGLLSAGNEEMLRFAWKTFSRWQMRTDETEEEKRKKLETFEFMKKFRETFSRPVCRIEFIGLFDCVNSVPQFESAWMTRSKFPYTAKTTARVIRHAVSIDERRAKFRQDLISERRHGVAGAERHHNFGELGDQIAEHMHLHSSEHVQEKEKPRPQSAKRPSMKKSHNSEALFRADRRRKHRALQQIPASSAASQISVNSANIVSQIEHDNNRNGVLDDDDRQDILEVWFAGQHGDIGGGWPLSKGEDRPLSDIALMWILREAQKAGMPLDPDKVKASNLFPDEPEPDVDVEAPLLQVEGQEVPESPKATFDGPAWTEEIHRIATTSKTHDSLRFGGGLGWSAVAAWKFMEWLPFRRMDLQDDGSWKAISWPLPRGETRDMNHDCKIHHSVIKRMEHDPSYRPGNLIVGGGGRGFIRAPKEYGLGAWEIILEPGDAIGEVKRKVQTESNGSANGAASNGKSK</sequence>
<name>A0A6A6CBY2_ZASCE</name>
<evidence type="ECO:0000313" key="3">
    <source>
        <dbReference type="EMBL" id="KAF2164531.1"/>
    </source>
</evidence>
<keyword evidence="4" id="KW-1185">Reference proteome</keyword>
<dbReference type="EMBL" id="ML993603">
    <property type="protein sequence ID" value="KAF2164531.1"/>
    <property type="molecule type" value="Genomic_DNA"/>
</dbReference>
<feature type="compositionally biased region" description="Basic and acidic residues" evidence="1">
    <location>
        <begin position="280"/>
        <end position="292"/>
    </location>
</feature>
<protein>
    <recommendedName>
        <fullName evidence="2">T6SS Phospholipase effector Tle1-like catalytic domain-containing protein</fullName>
    </recommendedName>
</protein>
<feature type="region of interest" description="Disordered" evidence="1">
    <location>
        <begin position="280"/>
        <end position="310"/>
    </location>
</feature>
<gene>
    <name evidence="3" type="ORF">M409DRAFT_67693</name>
</gene>
<feature type="region of interest" description="Disordered" evidence="1">
    <location>
        <begin position="580"/>
        <end position="600"/>
    </location>
</feature>
<evidence type="ECO:0000259" key="2">
    <source>
        <dbReference type="Pfam" id="PF09994"/>
    </source>
</evidence>
<organism evidence="3 4">
    <name type="scientific">Zasmidium cellare ATCC 36951</name>
    <dbReference type="NCBI Taxonomy" id="1080233"/>
    <lineage>
        <taxon>Eukaryota</taxon>
        <taxon>Fungi</taxon>
        <taxon>Dikarya</taxon>
        <taxon>Ascomycota</taxon>
        <taxon>Pezizomycotina</taxon>
        <taxon>Dothideomycetes</taxon>
        <taxon>Dothideomycetidae</taxon>
        <taxon>Mycosphaerellales</taxon>
        <taxon>Mycosphaerellaceae</taxon>
        <taxon>Zasmidium</taxon>
    </lineage>
</organism>
<reference evidence="3" key="1">
    <citation type="journal article" date="2020" name="Stud. Mycol.">
        <title>101 Dothideomycetes genomes: a test case for predicting lifestyles and emergence of pathogens.</title>
        <authorList>
            <person name="Haridas S."/>
            <person name="Albert R."/>
            <person name="Binder M."/>
            <person name="Bloem J."/>
            <person name="Labutti K."/>
            <person name="Salamov A."/>
            <person name="Andreopoulos B."/>
            <person name="Baker S."/>
            <person name="Barry K."/>
            <person name="Bills G."/>
            <person name="Bluhm B."/>
            <person name="Cannon C."/>
            <person name="Castanera R."/>
            <person name="Culley D."/>
            <person name="Daum C."/>
            <person name="Ezra D."/>
            <person name="Gonzalez J."/>
            <person name="Henrissat B."/>
            <person name="Kuo A."/>
            <person name="Liang C."/>
            <person name="Lipzen A."/>
            <person name="Lutzoni F."/>
            <person name="Magnuson J."/>
            <person name="Mondo S."/>
            <person name="Nolan M."/>
            <person name="Ohm R."/>
            <person name="Pangilinan J."/>
            <person name="Park H.-J."/>
            <person name="Ramirez L."/>
            <person name="Alfaro M."/>
            <person name="Sun H."/>
            <person name="Tritt A."/>
            <person name="Yoshinaga Y."/>
            <person name="Zwiers L.-H."/>
            <person name="Turgeon B."/>
            <person name="Goodwin S."/>
            <person name="Spatafora J."/>
            <person name="Crous P."/>
            <person name="Grigoriev I."/>
        </authorList>
    </citation>
    <scope>NUCLEOTIDE SEQUENCE</scope>
    <source>
        <strain evidence="3">ATCC 36951</strain>
    </source>
</reference>
<feature type="domain" description="T6SS Phospholipase effector Tle1-like catalytic" evidence="2">
    <location>
        <begin position="19"/>
        <end position="400"/>
    </location>
</feature>
<dbReference type="OrthoDB" id="3162439at2759"/>
<proteinExistence type="predicted"/>
<feature type="compositionally biased region" description="Low complexity" evidence="1">
    <location>
        <begin position="586"/>
        <end position="600"/>
    </location>
</feature>
<dbReference type="Pfam" id="PF09994">
    <property type="entry name" value="T6SS_Tle1-like_cat"/>
    <property type="match status" value="1"/>
</dbReference>
<dbReference type="AlphaFoldDB" id="A0A6A6CBY2"/>
<dbReference type="InterPro" id="IPR018712">
    <property type="entry name" value="Tle1-like_cat"/>
</dbReference>
<dbReference type="RefSeq" id="XP_033665420.1">
    <property type="nucleotide sequence ID" value="XM_033817515.1"/>
</dbReference>
<dbReference type="PANTHER" id="PTHR33840">
    <property type="match status" value="1"/>
</dbReference>
<dbReference type="Proteomes" id="UP000799537">
    <property type="component" value="Unassembled WGS sequence"/>
</dbReference>
<dbReference type="GeneID" id="54570787"/>
<dbReference type="PANTHER" id="PTHR33840:SF2">
    <property type="entry name" value="TLE1 PHOSPHOLIPASE DOMAIN-CONTAINING PROTEIN"/>
    <property type="match status" value="1"/>
</dbReference>
<accession>A0A6A6CBY2</accession>